<dbReference type="EMBL" id="WQNE01000024">
    <property type="protein sequence ID" value="MVT76348.1"/>
    <property type="molecule type" value="Genomic_DNA"/>
</dbReference>
<dbReference type="OrthoDB" id="7209371at2"/>
<dbReference type="GO" id="GO:0046872">
    <property type="term" value="F:metal ion binding"/>
    <property type="evidence" value="ECO:0007669"/>
    <property type="project" value="UniProtKB-KW"/>
</dbReference>
<comment type="similarity">
    <text evidence="1">Belongs to the TfdA dioxygenase family.</text>
</comment>
<evidence type="ECO:0000259" key="6">
    <source>
        <dbReference type="Pfam" id="PF02668"/>
    </source>
</evidence>
<dbReference type="Proteomes" id="UP000449969">
    <property type="component" value="Unassembled WGS sequence"/>
</dbReference>
<dbReference type="InterPro" id="IPR003819">
    <property type="entry name" value="TauD/TfdA-like"/>
</dbReference>
<name>A0A844TB79_9BRAD</name>
<evidence type="ECO:0000256" key="2">
    <source>
        <dbReference type="ARBA" id="ARBA00022723"/>
    </source>
</evidence>
<dbReference type="SUPFAM" id="SSF51197">
    <property type="entry name" value="Clavaminate synthase-like"/>
    <property type="match status" value="1"/>
</dbReference>
<proteinExistence type="inferred from homology"/>
<dbReference type="PANTHER" id="PTHR43779:SF3">
    <property type="entry name" value="(3R)-3-[(CARBOXYMETHYL)AMINO]FATTY ACID OXYGENASE_DECARBOXYLASE"/>
    <property type="match status" value="1"/>
</dbReference>
<keyword evidence="3 7" id="KW-0223">Dioxygenase</keyword>
<evidence type="ECO:0000256" key="1">
    <source>
        <dbReference type="ARBA" id="ARBA00005896"/>
    </source>
</evidence>
<evidence type="ECO:0000313" key="7">
    <source>
        <dbReference type="EMBL" id="MVT76348.1"/>
    </source>
</evidence>
<evidence type="ECO:0000256" key="5">
    <source>
        <dbReference type="ARBA" id="ARBA00023004"/>
    </source>
</evidence>
<dbReference type="InterPro" id="IPR051178">
    <property type="entry name" value="TfdA_dioxygenase"/>
</dbReference>
<keyword evidence="5" id="KW-0408">Iron</keyword>
<keyword evidence="8" id="KW-1185">Reference proteome</keyword>
<gene>
    <name evidence="7" type="ORF">GPL20_25400</name>
</gene>
<dbReference type="InterPro" id="IPR042098">
    <property type="entry name" value="TauD-like_sf"/>
</dbReference>
<dbReference type="PANTHER" id="PTHR43779">
    <property type="entry name" value="DIOXYGENASE RV0097-RELATED"/>
    <property type="match status" value="1"/>
</dbReference>
<comment type="caution">
    <text evidence="7">The sequence shown here is derived from an EMBL/GenBank/DDBJ whole genome shotgun (WGS) entry which is preliminary data.</text>
</comment>
<organism evidence="7 8">
    <name type="scientific">Bradyrhizobium cajani</name>
    <dbReference type="NCBI Taxonomy" id="1928661"/>
    <lineage>
        <taxon>Bacteria</taxon>
        <taxon>Pseudomonadati</taxon>
        <taxon>Pseudomonadota</taxon>
        <taxon>Alphaproteobacteria</taxon>
        <taxon>Hyphomicrobiales</taxon>
        <taxon>Nitrobacteraceae</taxon>
        <taxon>Bradyrhizobium</taxon>
    </lineage>
</organism>
<dbReference type="RefSeq" id="WP_157332771.1">
    <property type="nucleotide sequence ID" value="NZ_JANADL010000072.1"/>
</dbReference>
<protein>
    <submittedName>
        <fullName evidence="7">TauD/TfdA family dioxygenase</fullName>
    </submittedName>
</protein>
<keyword evidence="4" id="KW-0560">Oxidoreductase</keyword>
<dbReference type="GO" id="GO:0016706">
    <property type="term" value="F:2-oxoglutarate-dependent dioxygenase activity"/>
    <property type="evidence" value="ECO:0007669"/>
    <property type="project" value="UniProtKB-ARBA"/>
</dbReference>
<dbReference type="AlphaFoldDB" id="A0A844TB79"/>
<evidence type="ECO:0000256" key="4">
    <source>
        <dbReference type="ARBA" id="ARBA00023002"/>
    </source>
</evidence>
<evidence type="ECO:0000313" key="8">
    <source>
        <dbReference type="Proteomes" id="UP000449969"/>
    </source>
</evidence>
<keyword evidence="2" id="KW-0479">Metal-binding</keyword>
<dbReference type="Gene3D" id="3.60.130.10">
    <property type="entry name" value="Clavaminate synthase-like"/>
    <property type="match status" value="1"/>
</dbReference>
<dbReference type="Pfam" id="PF02668">
    <property type="entry name" value="TauD"/>
    <property type="match status" value="1"/>
</dbReference>
<accession>A0A844TB79</accession>
<evidence type="ECO:0000256" key="3">
    <source>
        <dbReference type="ARBA" id="ARBA00022964"/>
    </source>
</evidence>
<reference evidence="7 8" key="1">
    <citation type="submission" date="2019-12" db="EMBL/GenBank/DDBJ databases">
        <title>Draft genome sequences Bradyrhizobium cajani AMBPC1010, Bradyrhizobium pachyrhizi AMBPC1040 and Bradyrhizobium yuanmingense ALSPC3051, three plant growth promoting strains isolated from nodules of Cajanus cajan L. in Dominican Republic.</title>
        <authorList>
            <person name="Flores-Felix J.D."/>
            <person name="Araujo J."/>
            <person name="Diaz-Alcantara C."/>
            <person name="Gonzalez-Andres F."/>
            <person name="Velazquez E."/>
        </authorList>
    </citation>
    <scope>NUCLEOTIDE SEQUENCE [LARGE SCALE GENOMIC DNA]</scope>
    <source>
        <strain evidence="7 8">1010</strain>
    </source>
</reference>
<feature type="domain" description="TauD/TfdA-like" evidence="6">
    <location>
        <begin position="7"/>
        <end position="278"/>
    </location>
</feature>
<sequence length="288" mass="32451">MATFVVKPIVPDFVGEISDFPIHAIDEQLAADLRKAWTTYPVLRFRNVPMGDAEQVALTKALGPIFLTTNVQHGRREDSPEIFVIANKKNPDGSPMGDLGDGEVQWHTDHWWIEKPPSAALLRALEVPPTGGNTYWANMYSAYSALPESMKARLRGLYIHHQDVLDISGAPRCGKEMPTSEDFATWSGVDHPIVVRHPDSGKPCLYLGASRERQAIVGMKQDEANKLLEQLWRHATSPAHVWHQEWKPGDMMIWDNRCLLHRRDQFDPQSVRLMHRTTAGGERPVAAL</sequence>